<reference evidence="5 6" key="1">
    <citation type="submission" date="2018-02" db="EMBL/GenBank/DDBJ databases">
        <authorList>
            <person name="Moore K."/>
            <person name="Momper L."/>
        </authorList>
    </citation>
    <scope>NUCLEOTIDE SEQUENCE [LARGE SCALE GENOMIC DNA]</scope>
    <source>
        <strain evidence="5 6">CCALA 015</strain>
    </source>
</reference>
<evidence type="ECO:0000313" key="6">
    <source>
        <dbReference type="Proteomes" id="UP000238218"/>
    </source>
</evidence>
<protein>
    <submittedName>
        <fullName evidence="5">Photosystem II protein PsbQ</fullName>
    </submittedName>
</protein>
<keyword evidence="2" id="KW-0793">Thylakoid</keyword>
<feature type="region of interest" description="Disordered" evidence="4">
    <location>
        <begin position="175"/>
        <end position="198"/>
    </location>
</feature>
<dbReference type="EMBL" id="PVWP01000001">
    <property type="protein sequence ID" value="PSB39540.1"/>
    <property type="molecule type" value="Genomic_DNA"/>
</dbReference>
<dbReference type="Pfam" id="PF05757">
    <property type="entry name" value="PsbQ"/>
    <property type="match status" value="1"/>
</dbReference>
<keyword evidence="3" id="KW-0472">Membrane</keyword>
<proteinExistence type="predicted"/>
<dbReference type="RefSeq" id="WP_106219733.1">
    <property type="nucleotide sequence ID" value="NZ_PVWP01000001.1"/>
</dbReference>
<gene>
    <name evidence="5" type="primary">psbQ</name>
    <name evidence="5" type="ORF">C7B81_02555</name>
</gene>
<dbReference type="Gene3D" id="1.20.120.290">
    <property type="entry name" value="Oxygen-evolving enhancer protein 3 (PsbQ), four-helix up-down bundle"/>
    <property type="match status" value="1"/>
</dbReference>
<evidence type="ECO:0000256" key="1">
    <source>
        <dbReference type="ARBA" id="ARBA00004370"/>
    </source>
</evidence>
<evidence type="ECO:0000313" key="5">
    <source>
        <dbReference type="EMBL" id="PSB39540.1"/>
    </source>
</evidence>
<dbReference type="InterPro" id="IPR023222">
    <property type="entry name" value="PsbQ-like_dom_sf"/>
</dbReference>
<evidence type="ECO:0000256" key="2">
    <source>
        <dbReference type="ARBA" id="ARBA00023078"/>
    </source>
</evidence>
<comment type="caution">
    <text evidence="5">The sequence shown here is derived from an EMBL/GenBank/DDBJ whole genome shotgun (WGS) entry which is preliminary data.</text>
</comment>
<evidence type="ECO:0000256" key="4">
    <source>
        <dbReference type="SAM" id="MobiDB-lite"/>
    </source>
</evidence>
<evidence type="ECO:0000256" key="3">
    <source>
        <dbReference type="ARBA" id="ARBA00023136"/>
    </source>
</evidence>
<name>A0ABX5FCF6_9CHRO</name>
<keyword evidence="6" id="KW-1185">Reference proteome</keyword>
<dbReference type="SUPFAM" id="SSF101112">
    <property type="entry name" value="Oxygen-evolving enhancer protein 3"/>
    <property type="match status" value="1"/>
</dbReference>
<sequence length="198" mass="21230">MAVASIPAPLSLMGVLRRLSLLAVALVLSFSLVACSGDQTRKPPTISPEDMTLIARQAEGFLASKERLPELADLVNERNWVFTRNLIHGPMQDLGRQMLYINQRLLPADRAEATKRATKLKASLAKLDEAARLQDGENLRKDYIKVATGFSSYAEVIPAEAIALAETFAAEAKVSNAVPPAPSPTTPAPQPVASGDDA</sequence>
<dbReference type="InterPro" id="IPR008797">
    <property type="entry name" value="PSII_PsbQ"/>
</dbReference>
<dbReference type="Proteomes" id="UP000238218">
    <property type="component" value="Unassembled WGS sequence"/>
</dbReference>
<accession>A0ABX5FCF6</accession>
<dbReference type="InterPro" id="IPR017487">
    <property type="entry name" value="PSII_PsbQ_cyanobac"/>
</dbReference>
<comment type="subcellular location">
    <subcellularLocation>
        <location evidence="1">Membrane</location>
    </subcellularLocation>
</comment>
<feature type="compositionally biased region" description="Pro residues" evidence="4">
    <location>
        <begin position="179"/>
        <end position="190"/>
    </location>
</feature>
<dbReference type="NCBIfam" id="TIGR03042">
    <property type="entry name" value="PS_II_psbQ_bact"/>
    <property type="match status" value="1"/>
</dbReference>
<organism evidence="5 6">
    <name type="scientific">Aphanothece cf. minutissima CCALA 015</name>
    <dbReference type="NCBI Taxonomy" id="2107695"/>
    <lineage>
        <taxon>Bacteria</taxon>
        <taxon>Bacillati</taxon>
        <taxon>Cyanobacteriota</taxon>
        <taxon>Cyanophyceae</taxon>
        <taxon>Oscillatoriophycideae</taxon>
        <taxon>Chroococcales</taxon>
        <taxon>Aphanothecaceae</taxon>
        <taxon>Aphanothece</taxon>
    </lineage>
</organism>
<reference evidence="5 6" key="2">
    <citation type="submission" date="2018-03" db="EMBL/GenBank/DDBJ databases">
        <title>The ancient ancestry and fast evolution of plastids.</title>
        <authorList>
            <person name="Moore K.R."/>
            <person name="Magnabosco C."/>
            <person name="Momper L."/>
            <person name="Gold D.A."/>
            <person name="Bosak T."/>
            <person name="Fournier G.P."/>
        </authorList>
    </citation>
    <scope>NUCLEOTIDE SEQUENCE [LARGE SCALE GENOMIC DNA]</scope>
    <source>
        <strain evidence="5 6">CCALA 015</strain>
    </source>
</reference>